<dbReference type="AlphaFoldDB" id="A0A4R5KP96"/>
<dbReference type="RefSeq" id="WP_133228662.1">
    <property type="nucleotide sequence ID" value="NZ_SMRT01000005.1"/>
</dbReference>
<keyword evidence="1" id="KW-0732">Signal</keyword>
<dbReference type="Proteomes" id="UP000295636">
    <property type="component" value="Unassembled WGS sequence"/>
</dbReference>
<sequence length="590" mass="64165">MNNSFKKAIVTGLTLAMVMGGSTSVFADSKGKDNKNDREWKKAFQNNGNNGKNNNKNNNSSDKDIYVNNLNVKNLIIRLSFDDVKGGDVEWAARYIASLASKRVFEGYEDGTFQPRKTISRIDAIAAAVRLMGLRDEAESAEAKHTNLNFKDADKVKDWAKGYVAVALKNDLFSESDDKVQPDKEADRLWATTLLVKALKKQDEAKAKMSTKLTFKDADKIPAGSVGYVAVAIEQNLIDGYEDNTFRPNQPVTRAEMAKLLDRTGVSLPNDTDFNGTLNASVSNNTLTLTEDGQTYSIELASDVYIIRNGYRVNASELRAGDKVRVSVANNQAIYIEATGSGTNNNQLPQNSTFTATVNSVVNNNNWISLTKDGRTYNVEIASNAYFERGGVSVSASALRVGDQASVTTSNGKVSRVIVTNATTDNQLPQNGIFTASINSAVNNNVLSVTKDNRTYNVELASNPSIERNGVNVAASELRAGDQVRITMVGGKAKVLIVTNGVQSTYSINGTYNSIDTYSNGDIYRISINRTLDDGTVQNNVYVDTVSNVAFLYATSTGTIQGDRSQLRVGGQVELRINSNDDKVNTVVIK</sequence>
<dbReference type="InterPro" id="IPR051465">
    <property type="entry name" value="Cell_Envelope_Struct_Comp"/>
</dbReference>
<name>A0A4R5KP96_9BACL</name>
<comment type="caution">
    <text evidence="3">The sequence shown here is derived from an EMBL/GenBank/DDBJ whole genome shotgun (WGS) entry which is preliminary data.</text>
</comment>
<evidence type="ECO:0000259" key="2">
    <source>
        <dbReference type="PROSITE" id="PS51272"/>
    </source>
</evidence>
<evidence type="ECO:0000313" key="3">
    <source>
        <dbReference type="EMBL" id="TDF97529.1"/>
    </source>
</evidence>
<feature type="chain" id="PRO_5020609286" evidence="1">
    <location>
        <begin position="28"/>
        <end position="590"/>
    </location>
</feature>
<feature type="signal peptide" evidence="1">
    <location>
        <begin position="1"/>
        <end position="27"/>
    </location>
</feature>
<organism evidence="3 4">
    <name type="scientific">Paenibacillus piri</name>
    <dbReference type="NCBI Taxonomy" id="2547395"/>
    <lineage>
        <taxon>Bacteria</taxon>
        <taxon>Bacillati</taxon>
        <taxon>Bacillota</taxon>
        <taxon>Bacilli</taxon>
        <taxon>Bacillales</taxon>
        <taxon>Paenibacillaceae</taxon>
        <taxon>Paenibacillus</taxon>
    </lineage>
</organism>
<dbReference type="EMBL" id="SMRT01000005">
    <property type="protein sequence ID" value="TDF97529.1"/>
    <property type="molecule type" value="Genomic_DNA"/>
</dbReference>
<dbReference type="Pfam" id="PF00395">
    <property type="entry name" value="SLH"/>
    <property type="match status" value="3"/>
</dbReference>
<evidence type="ECO:0000256" key="1">
    <source>
        <dbReference type="SAM" id="SignalP"/>
    </source>
</evidence>
<gene>
    <name evidence="3" type="ORF">E1757_12990</name>
</gene>
<protein>
    <submittedName>
        <fullName evidence="3">S-layer homology domain-containing protein</fullName>
    </submittedName>
</protein>
<evidence type="ECO:0000313" key="4">
    <source>
        <dbReference type="Proteomes" id="UP000295636"/>
    </source>
</evidence>
<dbReference type="PROSITE" id="PS51272">
    <property type="entry name" value="SLH"/>
    <property type="match status" value="3"/>
</dbReference>
<feature type="domain" description="SLH" evidence="2">
    <location>
        <begin position="147"/>
        <end position="209"/>
    </location>
</feature>
<feature type="domain" description="SLH" evidence="2">
    <location>
        <begin position="79"/>
        <end position="142"/>
    </location>
</feature>
<proteinExistence type="predicted"/>
<keyword evidence="4" id="KW-1185">Reference proteome</keyword>
<dbReference type="OrthoDB" id="5845122at2"/>
<accession>A0A4R5KP96</accession>
<reference evidence="3 4" key="1">
    <citation type="submission" date="2019-03" db="EMBL/GenBank/DDBJ databases">
        <title>This is whole genome sequence of Paenibacillus sp MS74 strain.</title>
        <authorList>
            <person name="Trinh H.N."/>
        </authorList>
    </citation>
    <scope>NUCLEOTIDE SEQUENCE [LARGE SCALE GENOMIC DNA]</scope>
    <source>
        <strain evidence="3 4">MS74</strain>
    </source>
</reference>
<dbReference type="PANTHER" id="PTHR43308">
    <property type="entry name" value="OUTER MEMBRANE PROTEIN ALPHA-RELATED"/>
    <property type="match status" value="1"/>
</dbReference>
<feature type="domain" description="SLH" evidence="2">
    <location>
        <begin position="212"/>
        <end position="275"/>
    </location>
</feature>
<dbReference type="InterPro" id="IPR001119">
    <property type="entry name" value="SLH_dom"/>
</dbReference>